<dbReference type="Proteomes" id="UP000199028">
    <property type="component" value="Unassembled WGS sequence"/>
</dbReference>
<evidence type="ECO:0000313" key="2">
    <source>
        <dbReference type="EMBL" id="SES50570.1"/>
    </source>
</evidence>
<feature type="signal peptide" evidence="1">
    <location>
        <begin position="1"/>
        <end position="21"/>
    </location>
</feature>
<gene>
    <name evidence="2" type="ORF">SAMN05216195_120201</name>
</gene>
<keyword evidence="3" id="KW-1185">Reference proteome</keyword>
<keyword evidence="1" id="KW-0732">Signal</keyword>
<dbReference type="AlphaFoldDB" id="A0A1H9XWM7"/>
<feature type="chain" id="PRO_5011629113" evidence="1">
    <location>
        <begin position="22"/>
        <end position="93"/>
    </location>
</feature>
<dbReference type="RefSeq" id="WP_090073082.1">
    <property type="nucleotide sequence ID" value="NZ_FOFT01000020.1"/>
</dbReference>
<sequence>MKRLVVVSLCLLAAVPLSRRAFVYALRRGVDAPTLRSASSRDLARIGVENGLVNEQSAANVKLGTFTVSGDTASAEVLEGGAKVAGLHQPVGS</sequence>
<organism evidence="2 3">
    <name type="scientific">Lentzea flaviverrucosa</name>
    <dbReference type="NCBI Taxonomy" id="200379"/>
    <lineage>
        <taxon>Bacteria</taxon>
        <taxon>Bacillati</taxon>
        <taxon>Actinomycetota</taxon>
        <taxon>Actinomycetes</taxon>
        <taxon>Pseudonocardiales</taxon>
        <taxon>Pseudonocardiaceae</taxon>
        <taxon>Lentzea</taxon>
    </lineage>
</organism>
<reference evidence="3" key="1">
    <citation type="submission" date="2016-10" db="EMBL/GenBank/DDBJ databases">
        <authorList>
            <person name="Varghese N."/>
            <person name="Submissions S."/>
        </authorList>
    </citation>
    <scope>NUCLEOTIDE SEQUENCE [LARGE SCALE GENOMIC DNA]</scope>
    <source>
        <strain evidence="3">CGMCC 4.578</strain>
    </source>
</reference>
<proteinExistence type="predicted"/>
<name>A0A1H9XWM7_9PSEU</name>
<protein>
    <submittedName>
        <fullName evidence="2">Uncharacterized protein</fullName>
    </submittedName>
</protein>
<dbReference type="EMBL" id="FOFT01000020">
    <property type="protein sequence ID" value="SES50570.1"/>
    <property type="molecule type" value="Genomic_DNA"/>
</dbReference>
<evidence type="ECO:0000313" key="3">
    <source>
        <dbReference type="Proteomes" id="UP000199028"/>
    </source>
</evidence>
<evidence type="ECO:0000256" key="1">
    <source>
        <dbReference type="SAM" id="SignalP"/>
    </source>
</evidence>
<accession>A0A1H9XWM7</accession>